<protein>
    <recommendedName>
        <fullName evidence="10">Dynein regulatory complex subunit 2</fullName>
    </recommendedName>
    <alternativeName>
        <fullName evidence="11">Coiled-coil domain-containing protein 65</fullName>
    </alternativeName>
</protein>
<dbReference type="GO" id="GO:0070286">
    <property type="term" value="P:axonemal dynein complex assembly"/>
    <property type="evidence" value="ECO:0007669"/>
    <property type="project" value="InterPro"/>
</dbReference>
<dbReference type="AlphaFoldDB" id="A0A6L2PS55"/>
<comment type="subcellular location">
    <subcellularLocation>
        <location evidence="1">Cytoplasm</location>
        <location evidence="1">Cytoskeleton</location>
        <location evidence="1">Flagellum axoneme</location>
    </subcellularLocation>
    <subcellularLocation>
        <location evidence="8">Cytoplasm</location>
        <location evidence="8">Cytoskeleton</location>
        <location evidence="8">Flagellum basal body</location>
    </subcellularLocation>
</comment>
<dbReference type="GO" id="GO:0060285">
    <property type="term" value="P:cilium-dependent cell motility"/>
    <property type="evidence" value="ECO:0007669"/>
    <property type="project" value="TreeGrafter"/>
</dbReference>
<feature type="region of interest" description="Disordered" evidence="13">
    <location>
        <begin position="483"/>
        <end position="503"/>
    </location>
</feature>
<evidence type="ECO:0000256" key="8">
    <source>
        <dbReference type="ARBA" id="ARBA00037841"/>
    </source>
</evidence>
<comment type="function">
    <text evidence="12">Component of the nexin-dynein regulatory complex (N-DRC), a key regulator of ciliary/flagellar motility which maintains the alignment and integrity of the distal axoneme and regulates microtubule sliding in motile axonemes. Plays a critical role in the assembly of N-DRC and also stabilizes the assembly of multiple inner dynein arms and radial spokes. Coassembles with DRC1 to form a central scaffold needed for assembly of the N-DRC and its attachment to the outer doublet microtubules.</text>
</comment>
<accession>A0A6L2PS55</accession>
<keyword evidence="4" id="KW-0175">Coiled coil</keyword>
<evidence type="ECO:0000256" key="3">
    <source>
        <dbReference type="ARBA" id="ARBA00022846"/>
    </source>
</evidence>
<evidence type="ECO:0000256" key="1">
    <source>
        <dbReference type="ARBA" id="ARBA00004611"/>
    </source>
</evidence>
<evidence type="ECO:0000256" key="5">
    <source>
        <dbReference type="ARBA" id="ARBA00023069"/>
    </source>
</evidence>
<sequence length="524" mass="61400">MAPKKKGKGSKLSRMTEEERARYLQHRAAIEEEAKRRKQQLVATFMKNKLKHEEAFTRLNLAKINQQWRQILRQMKTKELKQDLENLWHLFEHVTESKDHVIESLLKELDESEEQYAKNFQSHTEIIDQLIALHAAQVEELRDMYVQDRNALLLEASKEKQRIISGAKYNEERLQTISFQMQKEMETWTSVWKETYKLKTDEVKNNMTSIIDEVQRHNESVLEKLWKEFQETLQEYINSTEDKHSQYAKLKTQDEASTDAILKHCKILTNLYEQITGLKQQHANVQMQHEQKTGDLKAERLYYCQYFSSLRNRLVQSKKFDNKQLSCLIISSNQAIKELESLLQKGEHILKLASVCRRMETAREKVLPFVIGPHISNILSEAEQTTLEMACKELPTEPLAKEIFNYMKLDNFWKRYNRTYLERAALALHKEALILENQQLTRALQQYFATLAHGQAQPPTLQPLLTVARPVSTHIIKEHINLMPGAGEEDEKNKGKRQQKARPVTCIEANSSVAVRHMLRYGAF</sequence>
<gene>
    <name evidence="15" type="ORF">Cfor_09101</name>
</gene>
<keyword evidence="6" id="KW-0206">Cytoskeleton</keyword>
<feature type="domain" description="Dynein regulatory complex protein 1/2 N-terminal" evidence="14">
    <location>
        <begin position="26"/>
        <end position="127"/>
    </location>
</feature>
<dbReference type="FunCoup" id="A0A6L2PS55">
    <property type="interactions" value="38"/>
</dbReference>
<dbReference type="InterPro" id="IPR039750">
    <property type="entry name" value="DRC1/DRC2"/>
</dbReference>
<dbReference type="InterPro" id="IPR039505">
    <property type="entry name" value="DRC1/2_N"/>
</dbReference>
<evidence type="ECO:0000313" key="15">
    <source>
        <dbReference type="EMBL" id="GFG35443.1"/>
    </source>
</evidence>
<evidence type="ECO:0000256" key="13">
    <source>
        <dbReference type="SAM" id="MobiDB-lite"/>
    </source>
</evidence>
<dbReference type="GO" id="GO:0003352">
    <property type="term" value="P:regulation of cilium movement"/>
    <property type="evidence" value="ECO:0007669"/>
    <property type="project" value="TreeGrafter"/>
</dbReference>
<reference evidence="16" key="1">
    <citation type="submission" date="2020-01" db="EMBL/GenBank/DDBJ databases">
        <title>Draft genome sequence of the Termite Coptotermes fromosanus.</title>
        <authorList>
            <person name="Itakura S."/>
            <person name="Yosikawa Y."/>
            <person name="Umezawa K."/>
        </authorList>
    </citation>
    <scope>NUCLEOTIDE SEQUENCE [LARGE SCALE GENOMIC DNA]</scope>
</reference>
<evidence type="ECO:0000259" key="14">
    <source>
        <dbReference type="Pfam" id="PF14772"/>
    </source>
</evidence>
<dbReference type="Pfam" id="PF14772">
    <property type="entry name" value="NYD-SP28"/>
    <property type="match status" value="1"/>
</dbReference>
<dbReference type="PANTHER" id="PTHR21625">
    <property type="entry name" value="NYD-SP28 PROTEIN"/>
    <property type="match status" value="1"/>
</dbReference>
<name>A0A6L2PS55_COPFO</name>
<evidence type="ECO:0000256" key="6">
    <source>
        <dbReference type="ARBA" id="ARBA00023212"/>
    </source>
</evidence>
<evidence type="ECO:0000256" key="10">
    <source>
        <dbReference type="ARBA" id="ARBA00040899"/>
    </source>
</evidence>
<evidence type="ECO:0000256" key="11">
    <source>
        <dbReference type="ARBA" id="ARBA00041517"/>
    </source>
</evidence>
<dbReference type="GO" id="GO:0005858">
    <property type="term" value="C:axonemal dynein complex"/>
    <property type="evidence" value="ECO:0007669"/>
    <property type="project" value="InterPro"/>
</dbReference>
<evidence type="ECO:0000256" key="4">
    <source>
        <dbReference type="ARBA" id="ARBA00023054"/>
    </source>
</evidence>
<keyword evidence="7" id="KW-0966">Cell projection</keyword>
<keyword evidence="5" id="KW-0969">Cilium</keyword>
<comment type="similarity">
    <text evidence="9">Belongs to the DRC2 family.</text>
</comment>
<evidence type="ECO:0000256" key="7">
    <source>
        <dbReference type="ARBA" id="ARBA00023273"/>
    </source>
</evidence>
<dbReference type="PANTHER" id="PTHR21625:SF0">
    <property type="entry name" value="DYNEIN REGULATORY COMPLEX SUBUNIT 2"/>
    <property type="match status" value="1"/>
</dbReference>
<keyword evidence="16" id="KW-1185">Reference proteome</keyword>
<evidence type="ECO:0000256" key="9">
    <source>
        <dbReference type="ARBA" id="ARBA00038424"/>
    </source>
</evidence>
<dbReference type="Proteomes" id="UP000502823">
    <property type="component" value="Unassembled WGS sequence"/>
</dbReference>
<evidence type="ECO:0000256" key="2">
    <source>
        <dbReference type="ARBA" id="ARBA00022490"/>
    </source>
</evidence>
<organism evidence="15 16">
    <name type="scientific">Coptotermes formosanus</name>
    <name type="common">Formosan subterranean termite</name>
    <dbReference type="NCBI Taxonomy" id="36987"/>
    <lineage>
        <taxon>Eukaryota</taxon>
        <taxon>Metazoa</taxon>
        <taxon>Ecdysozoa</taxon>
        <taxon>Arthropoda</taxon>
        <taxon>Hexapoda</taxon>
        <taxon>Insecta</taxon>
        <taxon>Pterygota</taxon>
        <taxon>Neoptera</taxon>
        <taxon>Polyneoptera</taxon>
        <taxon>Dictyoptera</taxon>
        <taxon>Blattodea</taxon>
        <taxon>Blattoidea</taxon>
        <taxon>Termitoidae</taxon>
        <taxon>Rhinotermitidae</taxon>
        <taxon>Coptotermes</taxon>
    </lineage>
</organism>
<keyword evidence="2" id="KW-0963">Cytoplasm</keyword>
<evidence type="ECO:0000256" key="12">
    <source>
        <dbReference type="ARBA" id="ARBA00045865"/>
    </source>
</evidence>
<dbReference type="EMBL" id="BLKM01000550">
    <property type="protein sequence ID" value="GFG35443.1"/>
    <property type="molecule type" value="Genomic_DNA"/>
</dbReference>
<dbReference type="OrthoDB" id="7760980at2759"/>
<keyword evidence="3" id="KW-0282">Flagellum</keyword>
<dbReference type="InParanoid" id="A0A6L2PS55"/>
<evidence type="ECO:0000313" key="16">
    <source>
        <dbReference type="Proteomes" id="UP000502823"/>
    </source>
</evidence>
<proteinExistence type="inferred from homology"/>
<comment type="caution">
    <text evidence="15">The sequence shown here is derived from an EMBL/GenBank/DDBJ whole genome shotgun (WGS) entry which is preliminary data.</text>
</comment>